<dbReference type="PROSITE" id="PS50109">
    <property type="entry name" value="HIS_KIN"/>
    <property type="match status" value="1"/>
</dbReference>
<dbReference type="NCBIfam" id="TIGR00229">
    <property type="entry name" value="sensory_box"/>
    <property type="match status" value="1"/>
</dbReference>
<evidence type="ECO:0000259" key="7">
    <source>
        <dbReference type="PROSITE" id="PS50113"/>
    </source>
</evidence>
<dbReference type="InterPro" id="IPR036097">
    <property type="entry name" value="HisK_dim/P_sf"/>
</dbReference>
<dbReference type="Gene3D" id="3.30.450.20">
    <property type="entry name" value="PAS domain"/>
    <property type="match status" value="1"/>
</dbReference>
<dbReference type="InterPro" id="IPR000014">
    <property type="entry name" value="PAS"/>
</dbReference>
<dbReference type="PRINTS" id="PR00344">
    <property type="entry name" value="BCTRLSENSOR"/>
</dbReference>
<dbReference type="SUPFAM" id="SSF55785">
    <property type="entry name" value="PYP-like sensor domain (PAS domain)"/>
    <property type="match status" value="1"/>
</dbReference>
<dbReference type="CDD" id="cd00082">
    <property type="entry name" value="HisKA"/>
    <property type="match status" value="1"/>
</dbReference>
<keyword evidence="3" id="KW-0597">Phosphoprotein</keyword>
<name>A0A846QML4_9BACT</name>
<evidence type="ECO:0000259" key="5">
    <source>
        <dbReference type="PROSITE" id="PS50109"/>
    </source>
</evidence>
<dbReference type="Gene3D" id="3.40.50.2300">
    <property type="match status" value="2"/>
</dbReference>
<dbReference type="PROSITE" id="PS50113">
    <property type="entry name" value="PAC"/>
    <property type="match status" value="1"/>
</dbReference>
<dbReference type="InterPro" id="IPR003661">
    <property type="entry name" value="HisK_dim/P_dom"/>
</dbReference>
<keyword evidence="4" id="KW-0472">Membrane</keyword>
<dbReference type="InterPro" id="IPR000700">
    <property type="entry name" value="PAS-assoc_C"/>
</dbReference>
<accession>A0A846QML4</accession>
<evidence type="ECO:0000313" key="9">
    <source>
        <dbReference type="Proteomes" id="UP000580856"/>
    </source>
</evidence>
<dbReference type="Gene3D" id="3.30.565.10">
    <property type="entry name" value="Histidine kinase-like ATPase, C-terminal domain"/>
    <property type="match status" value="1"/>
</dbReference>
<evidence type="ECO:0000256" key="1">
    <source>
        <dbReference type="ARBA" id="ARBA00000085"/>
    </source>
</evidence>
<keyword evidence="4" id="KW-0812">Transmembrane</keyword>
<dbReference type="SMART" id="SM00387">
    <property type="entry name" value="HATPase_c"/>
    <property type="match status" value="1"/>
</dbReference>
<dbReference type="EC" id="2.7.13.3" evidence="2"/>
<dbReference type="InterPro" id="IPR003594">
    <property type="entry name" value="HATPase_dom"/>
</dbReference>
<evidence type="ECO:0000313" key="8">
    <source>
        <dbReference type="EMBL" id="NJB69378.1"/>
    </source>
</evidence>
<dbReference type="PANTHER" id="PTHR43065:SF42">
    <property type="entry name" value="TWO-COMPONENT SENSOR PPRA"/>
    <property type="match status" value="1"/>
</dbReference>
<protein>
    <recommendedName>
        <fullName evidence="2">histidine kinase</fullName>
        <ecNumber evidence="2">2.7.13.3</ecNumber>
    </recommendedName>
</protein>
<evidence type="ECO:0000256" key="4">
    <source>
        <dbReference type="SAM" id="Phobius"/>
    </source>
</evidence>
<dbReference type="Proteomes" id="UP000580856">
    <property type="component" value="Unassembled WGS sequence"/>
</dbReference>
<dbReference type="InterPro" id="IPR004358">
    <property type="entry name" value="Sig_transdc_His_kin-like_C"/>
</dbReference>
<dbReference type="SUPFAM" id="SSF47384">
    <property type="entry name" value="Homodimeric domain of signal transducing histidine kinase"/>
    <property type="match status" value="1"/>
</dbReference>
<dbReference type="RefSeq" id="WP_167942469.1">
    <property type="nucleotide sequence ID" value="NZ_JAATJA010000005.1"/>
</dbReference>
<dbReference type="SMART" id="SM00091">
    <property type="entry name" value="PAS"/>
    <property type="match status" value="1"/>
</dbReference>
<feature type="transmembrane region" description="Helical" evidence="4">
    <location>
        <begin position="362"/>
        <end position="386"/>
    </location>
</feature>
<comment type="caution">
    <text evidence="8">The sequence shown here is derived from an EMBL/GenBank/DDBJ whole genome shotgun (WGS) entry which is preliminary data.</text>
</comment>
<organism evidence="8 9">
    <name type="scientific">Desulfobaculum xiamenense</name>
    <dbReference type="NCBI Taxonomy" id="995050"/>
    <lineage>
        <taxon>Bacteria</taxon>
        <taxon>Pseudomonadati</taxon>
        <taxon>Thermodesulfobacteriota</taxon>
        <taxon>Desulfovibrionia</taxon>
        <taxon>Desulfovibrionales</taxon>
        <taxon>Desulfovibrionaceae</taxon>
        <taxon>Desulfobaculum</taxon>
    </lineage>
</organism>
<dbReference type="Pfam" id="PF02518">
    <property type="entry name" value="HATPase_c"/>
    <property type="match status" value="1"/>
</dbReference>
<keyword evidence="9" id="KW-1185">Reference proteome</keyword>
<reference evidence="8 9" key="1">
    <citation type="submission" date="2020-03" db="EMBL/GenBank/DDBJ databases">
        <title>Genomic Encyclopedia of Type Strains, Phase IV (KMG-IV): sequencing the most valuable type-strain genomes for metagenomic binning, comparative biology and taxonomic classification.</title>
        <authorList>
            <person name="Goeker M."/>
        </authorList>
    </citation>
    <scope>NUCLEOTIDE SEQUENCE [LARGE SCALE GENOMIC DNA]</scope>
    <source>
        <strain evidence="8 9">DSM 24233</strain>
    </source>
</reference>
<gene>
    <name evidence="8" type="ORF">GGQ74_003080</name>
</gene>
<feature type="domain" description="PAS" evidence="6">
    <location>
        <begin position="398"/>
        <end position="441"/>
    </location>
</feature>
<feature type="domain" description="Histidine kinase" evidence="5">
    <location>
        <begin position="536"/>
        <end position="781"/>
    </location>
</feature>
<dbReference type="EMBL" id="JAATJA010000005">
    <property type="protein sequence ID" value="NJB69378.1"/>
    <property type="molecule type" value="Genomic_DNA"/>
</dbReference>
<dbReference type="InterPro" id="IPR036890">
    <property type="entry name" value="HATPase_C_sf"/>
</dbReference>
<dbReference type="AlphaFoldDB" id="A0A846QML4"/>
<dbReference type="Gene3D" id="1.10.287.130">
    <property type="match status" value="1"/>
</dbReference>
<dbReference type="PROSITE" id="PS51257">
    <property type="entry name" value="PROKAR_LIPOPROTEIN"/>
    <property type="match status" value="1"/>
</dbReference>
<dbReference type="SUPFAM" id="SSF55874">
    <property type="entry name" value="ATPase domain of HSP90 chaperone/DNA topoisomerase II/histidine kinase"/>
    <property type="match status" value="1"/>
</dbReference>
<dbReference type="PROSITE" id="PS50112">
    <property type="entry name" value="PAS"/>
    <property type="match status" value="1"/>
</dbReference>
<dbReference type="GO" id="GO:0000155">
    <property type="term" value="F:phosphorelay sensor kinase activity"/>
    <property type="evidence" value="ECO:0007669"/>
    <property type="project" value="InterPro"/>
</dbReference>
<dbReference type="PANTHER" id="PTHR43065">
    <property type="entry name" value="SENSOR HISTIDINE KINASE"/>
    <property type="match status" value="1"/>
</dbReference>
<comment type="catalytic activity">
    <reaction evidence="1">
        <text>ATP + protein L-histidine = ADP + protein N-phospho-L-histidine.</text>
        <dbReference type="EC" id="2.7.13.3"/>
    </reaction>
</comment>
<feature type="domain" description="PAC" evidence="7">
    <location>
        <begin position="471"/>
        <end position="523"/>
    </location>
</feature>
<dbReference type="InterPro" id="IPR005467">
    <property type="entry name" value="His_kinase_dom"/>
</dbReference>
<evidence type="ECO:0000256" key="3">
    <source>
        <dbReference type="ARBA" id="ARBA00022553"/>
    </source>
</evidence>
<evidence type="ECO:0000256" key="2">
    <source>
        <dbReference type="ARBA" id="ARBA00012438"/>
    </source>
</evidence>
<dbReference type="SMART" id="SM00388">
    <property type="entry name" value="HisKA"/>
    <property type="match status" value="1"/>
</dbReference>
<evidence type="ECO:0000259" key="6">
    <source>
        <dbReference type="PROSITE" id="PS50112"/>
    </source>
</evidence>
<proteinExistence type="predicted"/>
<dbReference type="CDD" id="cd00130">
    <property type="entry name" value="PAS"/>
    <property type="match status" value="1"/>
</dbReference>
<sequence length="791" mass="87986">MPHPRPNPQHARRIVWSTSVALAVLTLVALAGCVIAWTGQLHAETLSRPNVLILNSYHRGYQWSDDIMNGMDSVLRTSSTRPELFTEYLDSKRIPVQQAFSYMAQLIALKYGARHFDAILTSDDNALDFVLAHRADLFPNLPVVFCGINEFSPERVHGDTMVTGIVERRNYSGTVELALRLHPGTRKIVAVSDATTTGRLMLDDVWRAVSSLEQAVTYEELSGLTRAELRYSLGTLPPNTVIIFVSYFLDREGRSYTLEEAFEILNSAPHIPVYTVVGTYLGLGAVGGELLSARLQGAYAARMLDRILGGTPIEKIPPYTESPTQTVLDWNAMQHFHIDEQRLPPGSVVINRPESFYLKYKYHIWAAAGFTALQTAVILILLANIIRRRAAELRLRESEEKFRRIFENIRDGYFLTRMNGTLQLANKALADMFGYDSPETMQGIDVRESLYNSPRDRDRMLSRLMETGDLYGYEMTFRRKDGSVFLCDCNIHLLYDDAGTPFATEGLLRDVTERKLTEAMMVQNQKMMSLGGLAAGMAHEINNPLGAITQGAQNIMRRVSPGLSANEKAATDAGTSLEAVHDYLERRGVIRMIRGIQESGARAARIASDMLNFSRRSESEHAPHDIHAIIDDTLTLAANDYDLSKRYDFKKIEITTDYARDIPPVICSPSEIGQVFLNIFKNATQAMTAQHTGDAPRLSLGTKRNDGHVVITISDNGPGMDADTLTHLFDPFFTTKRMGEGTGLGMSVSRHIIENNHCGTIRATSAPGQGATFVITLPFGECLRKDDATAP</sequence>
<keyword evidence="4" id="KW-1133">Transmembrane helix</keyword>
<dbReference type="Pfam" id="PF13426">
    <property type="entry name" value="PAS_9"/>
    <property type="match status" value="1"/>
</dbReference>
<dbReference type="InterPro" id="IPR035965">
    <property type="entry name" value="PAS-like_dom_sf"/>
</dbReference>